<gene>
    <name evidence="1" type="ORF">RPERSI_LOCUS24688</name>
</gene>
<accession>A0ACA9RZW0</accession>
<feature type="non-terminal residue" evidence="1">
    <location>
        <position position="176"/>
    </location>
</feature>
<dbReference type="Proteomes" id="UP000789920">
    <property type="component" value="Unassembled WGS sequence"/>
</dbReference>
<comment type="caution">
    <text evidence="1">The sequence shown here is derived from an EMBL/GenBank/DDBJ whole genome shotgun (WGS) entry which is preliminary data.</text>
</comment>
<reference evidence="1" key="1">
    <citation type="submission" date="2021-06" db="EMBL/GenBank/DDBJ databases">
        <authorList>
            <person name="Kallberg Y."/>
            <person name="Tangrot J."/>
            <person name="Rosling A."/>
        </authorList>
    </citation>
    <scope>NUCLEOTIDE SEQUENCE</scope>
    <source>
        <strain evidence="1">MA461A</strain>
    </source>
</reference>
<name>A0ACA9RZW0_9GLOM</name>
<proteinExistence type="predicted"/>
<evidence type="ECO:0000313" key="1">
    <source>
        <dbReference type="EMBL" id="CAG8817448.1"/>
    </source>
</evidence>
<organism evidence="1 2">
    <name type="scientific">Racocetra persica</name>
    <dbReference type="NCBI Taxonomy" id="160502"/>
    <lineage>
        <taxon>Eukaryota</taxon>
        <taxon>Fungi</taxon>
        <taxon>Fungi incertae sedis</taxon>
        <taxon>Mucoromycota</taxon>
        <taxon>Glomeromycotina</taxon>
        <taxon>Glomeromycetes</taxon>
        <taxon>Diversisporales</taxon>
        <taxon>Gigasporaceae</taxon>
        <taxon>Racocetra</taxon>
    </lineage>
</organism>
<protein>
    <submittedName>
        <fullName evidence="1">13853_t:CDS:1</fullName>
    </submittedName>
</protein>
<dbReference type="EMBL" id="CAJVQC010079819">
    <property type="protein sequence ID" value="CAG8817448.1"/>
    <property type="molecule type" value="Genomic_DNA"/>
</dbReference>
<keyword evidence="2" id="KW-1185">Reference proteome</keyword>
<evidence type="ECO:0000313" key="2">
    <source>
        <dbReference type="Proteomes" id="UP000789920"/>
    </source>
</evidence>
<sequence length="176" mass="20453">MMISCFYYSDIEFGKSYIDREEGSLMPNQARFTVNSDQTKGFLRFSQLRRSSDAEWKQYFVNSGKLSIIASGYIKNFFLEKDNSDVNYTKFSTTNNDYAIVYLRNTTTNNGTLFETHGRNTCRINVKQRSGDIPDYFCTIQFLSSHLLNDSSNITRFDLTLYDKTGRMDLSNIQIE</sequence>